<protein>
    <recommendedName>
        <fullName evidence="6">Yip1 domain-containing protein</fullName>
    </recommendedName>
</protein>
<dbReference type="Pfam" id="PF04893">
    <property type="entry name" value="Yip1"/>
    <property type="match status" value="1"/>
</dbReference>
<proteinExistence type="predicted"/>
<feature type="transmembrane region" description="Helical" evidence="5">
    <location>
        <begin position="85"/>
        <end position="113"/>
    </location>
</feature>
<evidence type="ECO:0000256" key="1">
    <source>
        <dbReference type="ARBA" id="ARBA00004141"/>
    </source>
</evidence>
<dbReference type="InterPro" id="IPR006977">
    <property type="entry name" value="Yip1_dom"/>
</dbReference>
<name>F8FLZ0_PAEMK</name>
<comment type="subcellular location">
    <subcellularLocation>
        <location evidence="1">Membrane</location>
        <topology evidence="1">Multi-pass membrane protein</topology>
    </subcellularLocation>
</comment>
<evidence type="ECO:0000313" key="7">
    <source>
        <dbReference type="EMBL" id="AEI45616.1"/>
    </source>
</evidence>
<reference evidence="8" key="1">
    <citation type="submission" date="2011-06" db="EMBL/GenBank/DDBJ databases">
        <title>Complete genome sequence of Paenibacillus mucilaginosus KNP414.</title>
        <authorList>
            <person name="Wang J."/>
            <person name="Hu S."/>
            <person name="Hu X."/>
            <person name="Zhang B."/>
            <person name="Dong D."/>
            <person name="Zhang S."/>
            <person name="Zhao K."/>
            <person name="Wu D."/>
        </authorList>
    </citation>
    <scope>NUCLEOTIDE SEQUENCE [LARGE SCALE GENOMIC DNA]</scope>
    <source>
        <strain evidence="8">KNP414</strain>
    </source>
</reference>
<evidence type="ECO:0000256" key="4">
    <source>
        <dbReference type="ARBA" id="ARBA00023136"/>
    </source>
</evidence>
<feature type="transmembrane region" description="Helical" evidence="5">
    <location>
        <begin position="179"/>
        <end position="196"/>
    </location>
</feature>
<dbReference type="EMBL" id="CP002869">
    <property type="protein sequence ID" value="AEI45616.1"/>
    <property type="molecule type" value="Genomic_DNA"/>
</dbReference>
<feature type="transmembrane region" description="Helical" evidence="5">
    <location>
        <begin position="203"/>
        <end position="220"/>
    </location>
</feature>
<dbReference type="HOGENOM" id="CLU_1218785_0_0_9"/>
<organism evidence="7 8">
    <name type="scientific">Paenibacillus mucilaginosus (strain KNP414)</name>
    <dbReference type="NCBI Taxonomy" id="1036673"/>
    <lineage>
        <taxon>Bacteria</taxon>
        <taxon>Bacillati</taxon>
        <taxon>Bacillota</taxon>
        <taxon>Bacilli</taxon>
        <taxon>Bacillales</taxon>
        <taxon>Paenibacillaceae</taxon>
        <taxon>Paenibacillus</taxon>
    </lineage>
</organism>
<sequence>MQSNLQPREAIQQGGDQIQKESLRYKDFIIHPLTFFRQLIEAPRFLMPLLLFLGANIAFAYFMLPEVHKKMSSADPAIQNISKDVLNVIAVGTTVIMALFTFIITCLGFYLLGRLFVKQMKLRHVVSLFAFAQIPSCFQLLYLSLKSQLVGGIPSKNGLNSLFSTENVVLKALLGQIDIFNLWYLILLGLAIHVLLRINLKIAYIFVCLFMIVGAVIQVLNPEVSSF</sequence>
<evidence type="ECO:0000256" key="2">
    <source>
        <dbReference type="ARBA" id="ARBA00022692"/>
    </source>
</evidence>
<keyword evidence="3 5" id="KW-1133">Transmembrane helix</keyword>
<evidence type="ECO:0000313" key="8">
    <source>
        <dbReference type="Proteomes" id="UP000006620"/>
    </source>
</evidence>
<evidence type="ECO:0000256" key="5">
    <source>
        <dbReference type="SAM" id="Phobius"/>
    </source>
</evidence>
<dbReference type="KEGG" id="pms:KNP414_07106"/>
<dbReference type="Proteomes" id="UP000006620">
    <property type="component" value="Chromosome"/>
</dbReference>
<feature type="transmembrane region" description="Helical" evidence="5">
    <location>
        <begin position="45"/>
        <end position="65"/>
    </location>
</feature>
<accession>F8FLZ0</accession>
<keyword evidence="2 5" id="KW-0812">Transmembrane</keyword>
<keyword evidence="4 5" id="KW-0472">Membrane</keyword>
<evidence type="ECO:0000259" key="6">
    <source>
        <dbReference type="Pfam" id="PF04893"/>
    </source>
</evidence>
<reference evidence="7 8" key="2">
    <citation type="journal article" date="2013" name="Genome Announc.">
        <title>Genome Sequence of Growth-Improving Paenibacillus mucilaginosus Strain KNP414.</title>
        <authorList>
            <person name="Lu J.J."/>
            <person name="Wang J.F."/>
            <person name="Hu X.F."/>
        </authorList>
    </citation>
    <scope>NUCLEOTIDE SEQUENCE [LARGE SCALE GENOMIC DNA]</scope>
    <source>
        <strain evidence="7 8">KNP414</strain>
    </source>
</reference>
<dbReference type="RefSeq" id="WP_013920758.1">
    <property type="nucleotide sequence ID" value="NC_015690.1"/>
</dbReference>
<gene>
    <name evidence="7" type="ordered locus">KNP414_07106</name>
</gene>
<dbReference type="AlphaFoldDB" id="F8FLZ0"/>
<feature type="domain" description="Yip1" evidence="6">
    <location>
        <begin position="27"/>
        <end position="216"/>
    </location>
</feature>
<feature type="transmembrane region" description="Helical" evidence="5">
    <location>
        <begin position="125"/>
        <end position="145"/>
    </location>
</feature>
<evidence type="ECO:0000256" key="3">
    <source>
        <dbReference type="ARBA" id="ARBA00022989"/>
    </source>
</evidence>
<dbReference type="GO" id="GO:0016020">
    <property type="term" value="C:membrane"/>
    <property type="evidence" value="ECO:0007669"/>
    <property type="project" value="UniProtKB-SubCell"/>
</dbReference>